<dbReference type="AlphaFoldDB" id="A0AAV7JHV6"/>
<dbReference type="PANTHER" id="PTHR45913:SF21">
    <property type="entry name" value="DUF4371 DOMAIN-CONTAINING PROTEIN"/>
    <property type="match status" value="1"/>
</dbReference>
<gene>
    <name evidence="1" type="ORF">LOD99_12116</name>
</gene>
<organism evidence="1 2">
    <name type="scientific">Oopsacas minuta</name>
    <dbReference type="NCBI Taxonomy" id="111878"/>
    <lineage>
        <taxon>Eukaryota</taxon>
        <taxon>Metazoa</taxon>
        <taxon>Porifera</taxon>
        <taxon>Hexactinellida</taxon>
        <taxon>Hexasterophora</taxon>
        <taxon>Lyssacinosida</taxon>
        <taxon>Leucopsacidae</taxon>
        <taxon>Oopsacas</taxon>
    </lineage>
</organism>
<accession>A0AAV7JHV6</accession>
<comment type="caution">
    <text evidence="1">The sequence shown here is derived from an EMBL/GenBank/DDBJ whole genome shotgun (WGS) entry which is preliminary data.</text>
</comment>
<sequence>MKLIVDVVNFIRSKGVNHREFKEFLKDLDSDYGDVLYFTSVRWLSRGVVLKRVWELRDEISSFLASKDKKVPEFEALKSQDSADGPNMLKLFQISKKTLILNLEILEINNKASRFSQPFSFDPKYAPRELQLELVNLQSSIDLEAEFKDVGVISFYKTLPSDLSCYFKTRKKDS</sequence>
<reference evidence="1 2" key="1">
    <citation type="journal article" date="2023" name="BMC Biol.">
        <title>The compact genome of the sponge Oopsacas minuta (Hexactinellida) is lacking key metazoan core genes.</title>
        <authorList>
            <person name="Santini S."/>
            <person name="Schenkelaars Q."/>
            <person name="Jourda C."/>
            <person name="Duchesne M."/>
            <person name="Belahbib H."/>
            <person name="Rocher C."/>
            <person name="Selva M."/>
            <person name="Riesgo A."/>
            <person name="Vervoort M."/>
            <person name="Leys S.P."/>
            <person name="Kodjabachian L."/>
            <person name="Le Bivic A."/>
            <person name="Borchiellini C."/>
            <person name="Claverie J.M."/>
            <person name="Renard E."/>
        </authorList>
    </citation>
    <scope>NUCLEOTIDE SEQUENCE [LARGE SCALE GENOMIC DNA]</scope>
    <source>
        <strain evidence="1">SPO-2</strain>
    </source>
</reference>
<proteinExistence type="predicted"/>
<dbReference type="PANTHER" id="PTHR45913">
    <property type="entry name" value="EPM2A-INTERACTING PROTEIN 1"/>
    <property type="match status" value="1"/>
</dbReference>
<evidence type="ECO:0000313" key="1">
    <source>
        <dbReference type="EMBL" id="KAI6648307.1"/>
    </source>
</evidence>
<evidence type="ECO:0000313" key="2">
    <source>
        <dbReference type="Proteomes" id="UP001165289"/>
    </source>
</evidence>
<keyword evidence="2" id="KW-1185">Reference proteome</keyword>
<dbReference type="Proteomes" id="UP001165289">
    <property type="component" value="Unassembled WGS sequence"/>
</dbReference>
<name>A0AAV7JHV6_9METZ</name>
<protein>
    <submittedName>
        <fullName evidence="1">General transcription factor II-I repeat domain-containing protein 2-like</fullName>
    </submittedName>
</protein>
<dbReference type="EMBL" id="JAKMXF010000332">
    <property type="protein sequence ID" value="KAI6648307.1"/>
    <property type="molecule type" value="Genomic_DNA"/>
</dbReference>